<accession>A0ABQ4JJ92</accession>
<dbReference type="InterPro" id="IPR013249">
    <property type="entry name" value="RNA_pol_sigma70_r4_t2"/>
</dbReference>
<keyword evidence="4" id="KW-0238">DNA-binding</keyword>
<dbReference type="Gene3D" id="1.10.10.10">
    <property type="entry name" value="Winged helix-like DNA-binding domain superfamily/Winged helix DNA-binding domain"/>
    <property type="match status" value="1"/>
</dbReference>
<feature type="region of interest" description="Disordered" evidence="6">
    <location>
        <begin position="168"/>
        <end position="188"/>
    </location>
</feature>
<dbReference type="NCBIfam" id="TIGR02937">
    <property type="entry name" value="sigma70-ECF"/>
    <property type="match status" value="1"/>
</dbReference>
<dbReference type="Pfam" id="PF08281">
    <property type="entry name" value="Sigma70_r4_2"/>
    <property type="match status" value="1"/>
</dbReference>
<proteinExistence type="inferred from homology"/>
<evidence type="ECO:0000256" key="5">
    <source>
        <dbReference type="ARBA" id="ARBA00023163"/>
    </source>
</evidence>
<evidence type="ECO:0000256" key="3">
    <source>
        <dbReference type="ARBA" id="ARBA00023082"/>
    </source>
</evidence>
<evidence type="ECO:0000256" key="2">
    <source>
        <dbReference type="ARBA" id="ARBA00023015"/>
    </source>
</evidence>
<keyword evidence="5" id="KW-0804">Transcription</keyword>
<evidence type="ECO:0000256" key="1">
    <source>
        <dbReference type="ARBA" id="ARBA00010641"/>
    </source>
</evidence>
<dbReference type="Pfam" id="PF04542">
    <property type="entry name" value="Sigma70_r2"/>
    <property type="match status" value="1"/>
</dbReference>
<comment type="similarity">
    <text evidence="1">Belongs to the sigma-70 factor family. ECF subfamily.</text>
</comment>
<reference evidence="9 10" key="1">
    <citation type="submission" date="2021-01" db="EMBL/GenBank/DDBJ databases">
        <title>Whole genome shotgun sequence of Verrucosispora qiuiae NBRC 106684.</title>
        <authorList>
            <person name="Komaki H."/>
            <person name="Tamura T."/>
        </authorList>
    </citation>
    <scope>NUCLEOTIDE SEQUENCE [LARGE SCALE GENOMIC DNA]</scope>
    <source>
        <strain evidence="9 10">NBRC 106684</strain>
    </source>
</reference>
<dbReference type="SUPFAM" id="SSF88659">
    <property type="entry name" value="Sigma3 and sigma4 domains of RNA polymerase sigma factors"/>
    <property type="match status" value="1"/>
</dbReference>
<feature type="domain" description="RNA polymerase sigma factor 70 region 4 type 2" evidence="8">
    <location>
        <begin position="112"/>
        <end position="163"/>
    </location>
</feature>
<dbReference type="InterPro" id="IPR039425">
    <property type="entry name" value="RNA_pol_sigma-70-like"/>
</dbReference>
<dbReference type="InterPro" id="IPR007627">
    <property type="entry name" value="RNA_pol_sigma70_r2"/>
</dbReference>
<evidence type="ECO:0000313" key="10">
    <source>
        <dbReference type="Proteomes" id="UP000653076"/>
    </source>
</evidence>
<dbReference type="PANTHER" id="PTHR43133:SF52">
    <property type="entry name" value="ECF RNA POLYMERASE SIGMA FACTOR SIGL"/>
    <property type="match status" value="1"/>
</dbReference>
<name>A0ABQ4JJ92_9ACTN</name>
<organism evidence="9 10">
    <name type="scientific">Micromonospora qiuiae</name>
    <dbReference type="NCBI Taxonomy" id="502268"/>
    <lineage>
        <taxon>Bacteria</taxon>
        <taxon>Bacillati</taxon>
        <taxon>Actinomycetota</taxon>
        <taxon>Actinomycetes</taxon>
        <taxon>Micromonosporales</taxon>
        <taxon>Micromonosporaceae</taxon>
        <taxon>Micromonospora</taxon>
    </lineage>
</organism>
<keyword evidence="3" id="KW-0731">Sigma factor</keyword>
<keyword evidence="2" id="KW-0805">Transcription regulation</keyword>
<feature type="domain" description="RNA polymerase sigma-70 region 2" evidence="7">
    <location>
        <begin position="20"/>
        <end position="81"/>
    </location>
</feature>
<evidence type="ECO:0000259" key="8">
    <source>
        <dbReference type="Pfam" id="PF08281"/>
    </source>
</evidence>
<keyword evidence="10" id="KW-1185">Reference proteome</keyword>
<dbReference type="EMBL" id="BOPC01000117">
    <property type="protein sequence ID" value="GIJ30501.1"/>
    <property type="molecule type" value="Genomic_DNA"/>
</dbReference>
<gene>
    <name evidence="9" type="ORF">Vqi01_56630</name>
</gene>
<dbReference type="InterPro" id="IPR013325">
    <property type="entry name" value="RNA_pol_sigma_r2"/>
</dbReference>
<dbReference type="SUPFAM" id="SSF88946">
    <property type="entry name" value="Sigma2 domain of RNA polymerase sigma factors"/>
    <property type="match status" value="1"/>
</dbReference>
<protein>
    <submittedName>
        <fullName evidence="9">Siderophore-interacting protein</fullName>
    </submittedName>
</protein>
<dbReference type="InterPro" id="IPR013324">
    <property type="entry name" value="RNA_pol_sigma_r3/r4-like"/>
</dbReference>
<evidence type="ECO:0000313" key="9">
    <source>
        <dbReference type="EMBL" id="GIJ30501.1"/>
    </source>
</evidence>
<dbReference type="Proteomes" id="UP000653076">
    <property type="component" value="Unassembled WGS sequence"/>
</dbReference>
<evidence type="ECO:0000256" key="6">
    <source>
        <dbReference type="SAM" id="MobiDB-lite"/>
    </source>
</evidence>
<dbReference type="Gene3D" id="1.10.1740.10">
    <property type="match status" value="1"/>
</dbReference>
<sequence length="188" mass="21043">MAKEKEPVTHAEPNERFTALYRTHYRQVYAYAVSRAGRKLADDVVGDTFMVAWRRLDAVPAAPLPWLLGVARNVVRERFRDDIRQASLAAELRAWVVEAAGDVADGVAERAAMLAALAALREDDREALTLTAWQGLSAKDAARVAGCSTATFFVRLHRARKRLEQAMSDTATAERHRPVRIPEQEYAR</sequence>
<dbReference type="PANTHER" id="PTHR43133">
    <property type="entry name" value="RNA POLYMERASE ECF-TYPE SIGMA FACTO"/>
    <property type="match status" value="1"/>
</dbReference>
<evidence type="ECO:0000259" key="7">
    <source>
        <dbReference type="Pfam" id="PF04542"/>
    </source>
</evidence>
<dbReference type="InterPro" id="IPR036388">
    <property type="entry name" value="WH-like_DNA-bd_sf"/>
</dbReference>
<feature type="compositionally biased region" description="Basic and acidic residues" evidence="6">
    <location>
        <begin position="172"/>
        <end position="188"/>
    </location>
</feature>
<dbReference type="InterPro" id="IPR014284">
    <property type="entry name" value="RNA_pol_sigma-70_dom"/>
</dbReference>
<comment type="caution">
    <text evidence="9">The sequence shown here is derived from an EMBL/GenBank/DDBJ whole genome shotgun (WGS) entry which is preliminary data.</text>
</comment>
<evidence type="ECO:0000256" key="4">
    <source>
        <dbReference type="ARBA" id="ARBA00023125"/>
    </source>
</evidence>